<evidence type="ECO:0000313" key="1">
    <source>
        <dbReference type="EMBL" id="MFC5970706.1"/>
    </source>
</evidence>
<name>A0ABD5RJC0_9EURY</name>
<dbReference type="AlphaFoldDB" id="A0ABD5RJC0"/>
<protein>
    <recommendedName>
        <fullName evidence="3">DUF4304 domain-containing protein</fullName>
    </recommendedName>
</protein>
<gene>
    <name evidence="1" type="ORF">ACFPYI_05105</name>
</gene>
<evidence type="ECO:0000313" key="2">
    <source>
        <dbReference type="Proteomes" id="UP001596099"/>
    </source>
</evidence>
<evidence type="ECO:0008006" key="3">
    <source>
        <dbReference type="Google" id="ProtNLM"/>
    </source>
</evidence>
<accession>A0ABD5RJC0</accession>
<sequence>MGFRQDFVNALRRHVWPSLHRLFEPFGGYAVMHTTEEEYAMTVHCSEGTLERILDEELGFSRNPLSALKVRVDGNTSEGSWVWRESPLADWQLHLVLHVVDDAVDEDREGEAVDVYAHWEYSWLTHPLKHYATRGYDAEKGVRLAREWLGRYDGEAFPDGLPHAVESPRRRRARELLHATYYSLSEVSNAARYLAPFVDDPEERTEDGRRNVSPRLVDR</sequence>
<reference evidence="1 2" key="1">
    <citation type="journal article" date="2019" name="Int. J. Syst. Evol. Microbiol.">
        <title>The Global Catalogue of Microorganisms (GCM) 10K type strain sequencing project: providing services to taxonomists for standard genome sequencing and annotation.</title>
        <authorList>
            <consortium name="The Broad Institute Genomics Platform"/>
            <consortium name="The Broad Institute Genome Sequencing Center for Infectious Disease"/>
            <person name="Wu L."/>
            <person name="Ma J."/>
        </authorList>
    </citation>
    <scope>NUCLEOTIDE SEQUENCE [LARGE SCALE GENOMIC DNA]</scope>
    <source>
        <strain evidence="1 2">CGMCC 1.12543</strain>
    </source>
</reference>
<proteinExistence type="predicted"/>
<organism evidence="1 2">
    <name type="scientific">Halomarina salina</name>
    <dbReference type="NCBI Taxonomy" id="1872699"/>
    <lineage>
        <taxon>Archaea</taxon>
        <taxon>Methanobacteriati</taxon>
        <taxon>Methanobacteriota</taxon>
        <taxon>Stenosarchaea group</taxon>
        <taxon>Halobacteria</taxon>
        <taxon>Halobacteriales</taxon>
        <taxon>Natronomonadaceae</taxon>
        <taxon>Halomarina</taxon>
    </lineage>
</organism>
<dbReference type="EMBL" id="JBHSQH010000001">
    <property type="protein sequence ID" value="MFC5970706.1"/>
    <property type="molecule type" value="Genomic_DNA"/>
</dbReference>
<dbReference type="RefSeq" id="WP_247413631.1">
    <property type="nucleotide sequence ID" value="NZ_JALLGW010000001.1"/>
</dbReference>
<keyword evidence="2" id="KW-1185">Reference proteome</keyword>
<dbReference type="Proteomes" id="UP001596099">
    <property type="component" value="Unassembled WGS sequence"/>
</dbReference>
<comment type="caution">
    <text evidence="1">The sequence shown here is derived from an EMBL/GenBank/DDBJ whole genome shotgun (WGS) entry which is preliminary data.</text>
</comment>